<dbReference type="EMBL" id="CM010634">
    <property type="protein sequence ID" value="RID54343.1"/>
    <property type="molecule type" value="Genomic_DNA"/>
</dbReference>
<dbReference type="AlphaFoldDB" id="A0A397YWH4"/>
<evidence type="ECO:0000313" key="1">
    <source>
        <dbReference type="EMBL" id="RID54343.1"/>
    </source>
</evidence>
<gene>
    <name evidence="1" type="ORF">BRARA_G01672</name>
</gene>
<reference evidence="1 2" key="1">
    <citation type="submission" date="2018-06" db="EMBL/GenBank/DDBJ databases">
        <title>WGS assembly of Brassica rapa FPsc.</title>
        <authorList>
            <person name="Bowman J."/>
            <person name="Kohchi T."/>
            <person name="Yamato K."/>
            <person name="Jenkins J."/>
            <person name="Shu S."/>
            <person name="Ishizaki K."/>
            <person name="Yamaoka S."/>
            <person name="Nishihama R."/>
            <person name="Nakamura Y."/>
            <person name="Berger F."/>
            <person name="Adam C."/>
            <person name="Aki S."/>
            <person name="Althoff F."/>
            <person name="Araki T."/>
            <person name="Arteaga-Vazquez M."/>
            <person name="Balasubrmanian S."/>
            <person name="Bauer D."/>
            <person name="Boehm C."/>
            <person name="Briginshaw L."/>
            <person name="Caballero-Perez J."/>
            <person name="Catarino B."/>
            <person name="Chen F."/>
            <person name="Chiyoda S."/>
            <person name="Chovatia M."/>
            <person name="Davies K."/>
            <person name="Delmans M."/>
            <person name="Demura T."/>
            <person name="Dierschke T."/>
            <person name="Dolan L."/>
            <person name="Dorantes-Acosta A."/>
            <person name="Eklund D."/>
            <person name="Florent S."/>
            <person name="Flores-Sandoval E."/>
            <person name="Fujiyama A."/>
            <person name="Fukuzawa H."/>
            <person name="Galik B."/>
            <person name="Grimanelli D."/>
            <person name="Grimwood J."/>
            <person name="Grossniklaus U."/>
            <person name="Hamada T."/>
            <person name="Haseloff J."/>
            <person name="Hetherington A."/>
            <person name="Higo A."/>
            <person name="Hirakawa Y."/>
            <person name="Hundley H."/>
            <person name="Ikeda Y."/>
            <person name="Inoue K."/>
            <person name="Inoue S."/>
            <person name="Ishida S."/>
            <person name="Jia Q."/>
            <person name="Kakita M."/>
            <person name="Kanazawa T."/>
            <person name="Kawai Y."/>
            <person name="Kawashima T."/>
            <person name="Kennedy M."/>
            <person name="Kinose K."/>
            <person name="Kinoshita T."/>
            <person name="Kohara Y."/>
            <person name="Koide E."/>
            <person name="Komatsu K."/>
            <person name="Kopischke S."/>
            <person name="Kubo M."/>
            <person name="Kyozuka J."/>
            <person name="Lagercrantz U."/>
            <person name="Lin S."/>
            <person name="Lindquist E."/>
            <person name="Lipzen A."/>
            <person name="Lu C."/>
            <person name="Luna E."/>
            <person name="Martienssen R."/>
            <person name="Minamino N."/>
            <person name="Mizutani M."/>
            <person name="Mizutani M."/>
            <person name="Mochizuki N."/>
            <person name="Monte I."/>
            <person name="Mosher R."/>
            <person name="Nagasaki H."/>
            <person name="Nakagami H."/>
            <person name="Naramoto S."/>
            <person name="Nishitani K."/>
            <person name="Ohtani M."/>
            <person name="Okamoto T."/>
            <person name="Okumura M."/>
            <person name="Phillips J."/>
            <person name="Pollak B."/>
            <person name="Reinders A."/>
            <person name="Roevekamp M."/>
            <person name="Sano R."/>
            <person name="Sawa S."/>
            <person name="Schmid M."/>
            <person name="Shirakawa M."/>
            <person name="Solano R."/>
            <person name="Spunde A."/>
            <person name="Suetsugu N."/>
            <person name="Sugano S."/>
            <person name="Sugiyama A."/>
            <person name="Sun R."/>
            <person name="Suzuki Y."/>
            <person name="Takenaka M."/>
            <person name="Takezawa D."/>
            <person name="Tomogane H."/>
            <person name="Tsuzuki M."/>
            <person name="Ueda T."/>
            <person name="Umeda M."/>
            <person name="Ward J."/>
            <person name="Watanabe Y."/>
            <person name="Yazaki K."/>
            <person name="Yokoyama R."/>
            <person name="Yoshitake Y."/>
            <person name="Yotsui I."/>
            <person name="Zachgo S."/>
            <person name="Schmutz J."/>
        </authorList>
    </citation>
    <scope>NUCLEOTIDE SEQUENCE [LARGE SCALE GENOMIC DNA]</scope>
    <source>
        <strain evidence="2">cv. B-3</strain>
    </source>
</reference>
<dbReference type="Proteomes" id="UP000264353">
    <property type="component" value="Chromosome A7"/>
</dbReference>
<organism evidence="1 2">
    <name type="scientific">Brassica campestris</name>
    <name type="common">Field mustard</name>
    <dbReference type="NCBI Taxonomy" id="3711"/>
    <lineage>
        <taxon>Eukaryota</taxon>
        <taxon>Viridiplantae</taxon>
        <taxon>Streptophyta</taxon>
        <taxon>Embryophyta</taxon>
        <taxon>Tracheophyta</taxon>
        <taxon>Spermatophyta</taxon>
        <taxon>Magnoliopsida</taxon>
        <taxon>eudicotyledons</taxon>
        <taxon>Gunneridae</taxon>
        <taxon>Pentapetalae</taxon>
        <taxon>rosids</taxon>
        <taxon>malvids</taxon>
        <taxon>Brassicales</taxon>
        <taxon>Brassicaceae</taxon>
        <taxon>Brassiceae</taxon>
        <taxon>Brassica</taxon>
    </lineage>
</organism>
<protein>
    <submittedName>
        <fullName evidence="1">Uncharacterized protein</fullName>
    </submittedName>
</protein>
<name>A0A397YWH4_BRACM</name>
<sequence length="76" mass="8174">MFAPNNSQERLMCLVVTVPKVTNISSYSAITGRSCSSCCPSSLTIEMVAENFFVLIFHNSSVCSMHAIKISSAPAI</sequence>
<proteinExistence type="predicted"/>
<accession>A0A397YWH4</accession>
<evidence type="ECO:0000313" key="2">
    <source>
        <dbReference type="Proteomes" id="UP000264353"/>
    </source>
</evidence>